<organism evidence="1 2">
    <name type="scientific">Setaria viridis</name>
    <name type="common">Green bristlegrass</name>
    <name type="synonym">Setaria italica subsp. viridis</name>
    <dbReference type="NCBI Taxonomy" id="4556"/>
    <lineage>
        <taxon>Eukaryota</taxon>
        <taxon>Viridiplantae</taxon>
        <taxon>Streptophyta</taxon>
        <taxon>Embryophyta</taxon>
        <taxon>Tracheophyta</taxon>
        <taxon>Spermatophyta</taxon>
        <taxon>Magnoliopsida</taxon>
        <taxon>Liliopsida</taxon>
        <taxon>Poales</taxon>
        <taxon>Poaceae</taxon>
        <taxon>PACMAD clade</taxon>
        <taxon>Panicoideae</taxon>
        <taxon>Panicodae</taxon>
        <taxon>Paniceae</taxon>
        <taxon>Cenchrinae</taxon>
        <taxon>Setaria</taxon>
    </lineage>
</organism>
<dbReference type="Proteomes" id="UP000298652">
    <property type="component" value="Chromosome 1"/>
</dbReference>
<dbReference type="AlphaFoldDB" id="A0A4U6WBB0"/>
<evidence type="ECO:0000313" key="1">
    <source>
        <dbReference type="EMBL" id="TKW39998.1"/>
    </source>
</evidence>
<accession>A0A4U6WBB0</accession>
<gene>
    <name evidence="1" type="ORF">SEVIR_1G216801v2</name>
</gene>
<evidence type="ECO:0000313" key="2">
    <source>
        <dbReference type="Proteomes" id="UP000298652"/>
    </source>
</evidence>
<sequence length="86" mass="9004">MSRSTYAGLHACSLLTRFGLETLLPHSSPEHHSLAAHLCFGSGASLPCYSSVSGILATIYVNSRGSRSLCMRGATFSAPPPCDGSF</sequence>
<name>A0A4U6WBB0_SETVI</name>
<dbReference type="Gramene" id="TKW39998">
    <property type="protein sequence ID" value="TKW39998"/>
    <property type="gene ID" value="SEVIR_1G216801v2"/>
</dbReference>
<keyword evidence="2" id="KW-1185">Reference proteome</keyword>
<dbReference type="EMBL" id="CM016552">
    <property type="protein sequence ID" value="TKW39998.1"/>
    <property type="molecule type" value="Genomic_DNA"/>
</dbReference>
<protein>
    <submittedName>
        <fullName evidence="1">Uncharacterized protein</fullName>
    </submittedName>
</protein>
<proteinExistence type="predicted"/>
<reference evidence="1" key="1">
    <citation type="submission" date="2019-03" db="EMBL/GenBank/DDBJ databases">
        <title>WGS assembly of Setaria viridis.</title>
        <authorList>
            <person name="Huang P."/>
            <person name="Jenkins J."/>
            <person name="Grimwood J."/>
            <person name="Barry K."/>
            <person name="Healey A."/>
            <person name="Mamidi S."/>
            <person name="Sreedasyam A."/>
            <person name="Shu S."/>
            <person name="Feldman M."/>
            <person name="Wu J."/>
            <person name="Yu Y."/>
            <person name="Chen C."/>
            <person name="Johnson J."/>
            <person name="Rokhsar D."/>
            <person name="Baxter I."/>
            <person name="Schmutz J."/>
            <person name="Brutnell T."/>
            <person name="Kellogg E."/>
        </authorList>
    </citation>
    <scope>NUCLEOTIDE SEQUENCE [LARGE SCALE GENOMIC DNA]</scope>
</reference>